<dbReference type="GO" id="GO:0015293">
    <property type="term" value="F:symporter activity"/>
    <property type="evidence" value="ECO:0007669"/>
    <property type="project" value="UniProtKB-KW"/>
</dbReference>
<dbReference type="PANTHER" id="PTHR48086">
    <property type="entry name" value="SODIUM/PROLINE SYMPORTER-RELATED"/>
    <property type="match status" value="1"/>
</dbReference>
<feature type="transmembrane region" description="Helical" evidence="14">
    <location>
        <begin position="47"/>
        <end position="69"/>
    </location>
</feature>
<keyword evidence="11" id="KW-0739">Sodium transport</keyword>
<keyword evidence="16" id="KW-1185">Reference proteome</keyword>
<evidence type="ECO:0000256" key="6">
    <source>
        <dbReference type="ARBA" id="ARBA00022847"/>
    </source>
</evidence>
<dbReference type="KEGG" id="ibu:IB211_02579"/>
<dbReference type="eggNOG" id="COG0591">
    <property type="taxonomic scope" value="Bacteria"/>
</dbReference>
<name>A0A0S2W6J5_9FIRM</name>
<evidence type="ECO:0000256" key="7">
    <source>
        <dbReference type="ARBA" id="ARBA00022989"/>
    </source>
</evidence>
<organism evidence="15 16">
    <name type="scientific">Intestinimonas butyriciproducens</name>
    <dbReference type="NCBI Taxonomy" id="1297617"/>
    <lineage>
        <taxon>Bacteria</taxon>
        <taxon>Bacillati</taxon>
        <taxon>Bacillota</taxon>
        <taxon>Clostridia</taxon>
        <taxon>Eubacteriales</taxon>
        <taxon>Intestinimonas</taxon>
    </lineage>
</organism>
<keyword evidence="3" id="KW-0813">Transport</keyword>
<proteinExistence type="inferred from homology"/>
<dbReference type="InterPro" id="IPR001734">
    <property type="entry name" value="Na/solute_symporter"/>
</dbReference>
<dbReference type="InterPro" id="IPR050277">
    <property type="entry name" value="Sodium:Solute_Symporter"/>
</dbReference>
<feature type="transmembrane region" description="Helical" evidence="14">
    <location>
        <begin position="283"/>
        <end position="309"/>
    </location>
</feature>
<feature type="transmembrane region" description="Helical" evidence="14">
    <location>
        <begin position="380"/>
        <end position="397"/>
    </location>
</feature>
<evidence type="ECO:0000256" key="10">
    <source>
        <dbReference type="ARBA" id="ARBA00023136"/>
    </source>
</evidence>
<dbReference type="GO" id="GO:0006814">
    <property type="term" value="P:sodium ion transport"/>
    <property type="evidence" value="ECO:0007669"/>
    <property type="project" value="UniProtKB-KW"/>
</dbReference>
<evidence type="ECO:0000256" key="13">
    <source>
        <dbReference type="RuleBase" id="RU362091"/>
    </source>
</evidence>
<feature type="transmembrane region" description="Helical" evidence="14">
    <location>
        <begin position="329"/>
        <end position="359"/>
    </location>
</feature>
<evidence type="ECO:0000256" key="5">
    <source>
        <dbReference type="ARBA" id="ARBA00022692"/>
    </source>
</evidence>
<dbReference type="EMBL" id="CP011307">
    <property type="protein sequence ID" value="ALP94970.1"/>
    <property type="molecule type" value="Genomic_DNA"/>
</dbReference>
<evidence type="ECO:0000313" key="15">
    <source>
        <dbReference type="EMBL" id="ALP94970.1"/>
    </source>
</evidence>
<keyword evidence="10 14" id="KW-0472">Membrane</keyword>
<protein>
    <recommendedName>
        <fullName evidence="17">Na+/proline symporter</fullName>
    </recommendedName>
</protein>
<keyword evidence="6" id="KW-0769">Symport</keyword>
<reference evidence="15 16" key="1">
    <citation type="journal article" date="2015" name="Nat. Commun.">
        <title>Production of butyrate from lysine and the Amadori product fructoselysine by a human gut commensal.</title>
        <authorList>
            <person name="Bui T.P."/>
            <person name="Ritari J."/>
            <person name="Boeren S."/>
            <person name="de Waard P."/>
            <person name="Plugge C.M."/>
            <person name="de Vos W.M."/>
        </authorList>
    </citation>
    <scope>NUCLEOTIDE SEQUENCE [LARGE SCALE GENOMIC DNA]</scope>
    <source>
        <strain evidence="15 16">AF211</strain>
    </source>
</reference>
<evidence type="ECO:0000256" key="11">
    <source>
        <dbReference type="ARBA" id="ARBA00023201"/>
    </source>
</evidence>
<comment type="subcellular location">
    <subcellularLocation>
        <location evidence="1">Cell membrane</location>
        <topology evidence="1">Multi-pass membrane protein</topology>
    </subcellularLocation>
</comment>
<reference evidence="16" key="2">
    <citation type="submission" date="2015-04" db="EMBL/GenBank/DDBJ databases">
        <title>A butyrogenic pathway from the amino acid lysine in a human gut commensal.</title>
        <authorList>
            <person name="de Vos W.M."/>
            <person name="Bui N.T.P."/>
            <person name="Plugge C.M."/>
            <person name="Ritari J."/>
        </authorList>
    </citation>
    <scope>NUCLEOTIDE SEQUENCE [LARGE SCALE GENOMIC DNA]</scope>
    <source>
        <strain evidence="16">AF211</strain>
    </source>
</reference>
<evidence type="ECO:0000256" key="8">
    <source>
        <dbReference type="ARBA" id="ARBA00023053"/>
    </source>
</evidence>
<evidence type="ECO:0000256" key="9">
    <source>
        <dbReference type="ARBA" id="ARBA00023065"/>
    </source>
</evidence>
<keyword evidence="8" id="KW-0915">Sodium</keyword>
<feature type="transmembrane region" description="Helical" evidence="14">
    <location>
        <begin position="464"/>
        <end position="481"/>
    </location>
</feature>
<keyword evidence="9" id="KW-0406">Ion transport</keyword>
<dbReference type="Proteomes" id="UP000064844">
    <property type="component" value="Chromosome"/>
</dbReference>
<keyword evidence="5 14" id="KW-0812">Transmembrane</keyword>
<feature type="transmembrane region" description="Helical" evidence="14">
    <location>
        <begin position="171"/>
        <end position="190"/>
    </location>
</feature>
<evidence type="ECO:0008006" key="17">
    <source>
        <dbReference type="Google" id="ProtNLM"/>
    </source>
</evidence>
<dbReference type="PANTHER" id="PTHR48086:SF3">
    <property type="entry name" value="SODIUM_PROLINE SYMPORTER"/>
    <property type="match status" value="1"/>
</dbReference>
<dbReference type="Pfam" id="PF00474">
    <property type="entry name" value="SSF"/>
    <property type="match status" value="1"/>
</dbReference>
<evidence type="ECO:0000256" key="2">
    <source>
        <dbReference type="ARBA" id="ARBA00006434"/>
    </source>
</evidence>
<dbReference type="InterPro" id="IPR038377">
    <property type="entry name" value="Na/Glc_symporter_sf"/>
</dbReference>
<feature type="transmembrane region" description="Helical" evidence="14">
    <location>
        <begin position="403"/>
        <end position="425"/>
    </location>
</feature>
<evidence type="ECO:0000313" key="16">
    <source>
        <dbReference type="Proteomes" id="UP000064844"/>
    </source>
</evidence>
<dbReference type="RefSeq" id="WP_082636096.1">
    <property type="nucleotide sequence ID" value="NZ_CP011307.1"/>
</dbReference>
<dbReference type="Gene3D" id="1.20.1730.10">
    <property type="entry name" value="Sodium/glucose cotransporter"/>
    <property type="match status" value="1"/>
</dbReference>
<comment type="similarity">
    <text evidence="2 13">Belongs to the sodium:solute symporter (SSF) (TC 2.A.21) family.</text>
</comment>
<feature type="transmembrane region" description="Helical" evidence="14">
    <location>
        <begin position="89"/>
        <end position="109"/>
    </location>
</feature>
<evidence type="ECO:0000256" key="14">
    <source>
        <dbReference type="SAM" id="Phobius"/>
    </source>
</evidence>
<evidence type="ECO:0000256" key="1">
    <source>
        <dbReference type="ARBA" id="ARBA00004651"/>
    </source>
</evidence>
<accession>A0A0S2W6J5</accession>
<keyword evidence="7 14" id="KW-1133">Transmembrane helix</keyword>
<comment type="catalytic activity">
    <reaction evidence="12">
        <text>L-proline(in) + Na(+)(in) = L-proline(out) + Na(+)(out)</text>
        <dbReference type="Rhea" id="RHEA:28967"/>
        <dbReference type="ChEBI" id="CHEBI:29101"/>
        <dbReference type="ChEBI" id="CHEBI:60039"/>
    </reaction>
</comment>
<dbReference type="GO" id="GO:0005886">
    <property type="term" value="C:plasma membrane"/>
    <property type="evidence" value="ECO:0007669"/>
    <property type="project" value="UniProtKB-SubCell"/>
</dbReference>
<feature type="transmembrane region" description="Helical" evidence="14">
    <location>
        <begin position="130"/>
        <end position="151"/>
    </location>
</feature>
<dbReference type="AlphaFoldDB" id="A0A0S2W6J5"/>
<feature type="transmembrane region" description="Helical" evidence="14">
    <location>
        <begin position="437"/>
        <end position="458"/>
    </location>
</feature>
<gene>
    <name evidence="15" type="ORF">IB211_02579</name>
</gene>
<evidence type="ECO:0000256" key="4">
    <source>
        <dbReference type="ARBA" id="ARBA00022475"/>
    </source>
</evidence>
<dbReference type="PROSITE" id="PS50283">
    <property type="entry name" value="NA_SOLUT_SYMP_3"/>
    <property type="match status" value="1"/>
</dbReference>
<feature type="transmembrane region" description="Helical" evidence="14">
    <location>
        <begin position="16"/>
        <end position="35"/>
    </location>
</feature>
<sequence length="498" mass="53638">MSLDSKIVTPVTSLEGWLVVAFVAITFFVIALFAYKTQKKADSTASYFAAGRGVPWQVACLSLVASWTWATTTMAAGEGAYTHGFAASWYYPIGGGIGILIAIPILNRVRKVMPYGLTFPEFIRRRIGPGAGLINAIGSVVFQAFTIWLQIVGAGIVCRSLLGLPFRSSAIIIGVVTIAFSVANGLWGVLLTDSFQISVIVVGMSFICLFGLQHIGGAETFYNLLLAKEATTMPLVLDPINVPAAIAYGIPFTLGYIGYGVIEQNVWGRVWSVRTKKDFLKACVGTSLAWIPIPLMSAIIGMLGLAMNVQGEVGTDVIPLTIMTLLGKGGAVVGAIVILFALTSTMSSCICSIGTHIVVDFYEPYILKGKKADEKMNVKIGRWTMAIMGIVMVISTAREMSLMYINMFINCVLPPLFIPFIYAAFWKKVNKKGLTLTMFIAMVGNVILSAMVLAGTGVGANTPYIYSYAVSFILPIIITAVKPDTPFDYALLGKEFHV</sequence>
<feature type="transmembrane region" description="Helical" evidence="14">
    <location>
        <begin position="242"/>
        <end position="262"/>
    </location>
</feature>
<dbReference type="STRING" id="1297617.IB211_02579"/>
<evidence type="ECO:0000256" key="3">
    <source>
        <dbReference type="ARBA" id="ARBA00022448"/>
    </source>
</evidence>
<keyword evidence="4" id="KW-1003">Cell membrane</keyword>
<dbReference type="CDD" id="cd10322">
    <property type="entry name" value="SLC5sbd"/>
    <property type="match status" value="1"/>
</dbReference>
<feature type="transmembrane region" description="Helical" evidence="14">
    <location>
        <begin position="197"/>
        <end position="216"/>
    </location>
</feature>
<evidence type="ECO:0000256" key="12">
    <source>
        <dbReference type="ARBA" id="ARBA00033708"/>
    </source>
</evidence>